<proteinExistence type="predicted"/>
<reference evidence="2 3" key="2">
    <citation type="submission" date="2018-11" db="EMBL/GenBank/DDBJ databases">
        <authorList>
            <consortium name="Pathogen Informatics"/>
        </authorList>
    </citation>
    <scope>NUCLEOTIDE SEQUENCE [LARGE SCALE GENOMIC DNA]</scope>
    <source>
        <strain evidence="2 3">MHpl1</strain>
    </source>
</reference>
<evidence type="ECO:0000313" key="3">
    <source>
        <dbReference type="Proteomes" id="UP000268014"/>
    </source>
</evidence>
<reference evidence="4" key="1">
    <citation type="submission" date="2017-02" db="UniProtKB">
        <authorList>
            <consortium name="WormBaseParasite"/>
        </authorList>
    </citation>
    <scope>IDENTIFICATION</scope>
</reference>
<feature type="region of interest" description="Disordered" evidence="1">
    <location>
        <begin position="203"/>
        <end position="290"/>
    </location>
</feature>
<evidence type="ECO:0000313" key="4">
    <source>
        <dbReference type="WBParaSite" id="HPLM_0001842501-mRNA-1"/>
    </source>
</evidence>
<dbReference type="Proteomes" id="UP000268014">
    <property type="component" value="Unassembled WGS sequence"/>
</dbReference>
<evidence type="ECO:0000313" key="2">
    <source>
        <dbReference type="EMBL" id="VDO70949.1"/>
    </source>
</evidence>
<sequence length="318" mass="35504">MTDRQGDVSRPYAAEDYAYQAYISSTSEPTTTSDGNGYPGPSYGYYATLSKYAPEEPALFSGDSFSGYAPAPPTVHVPYSVPTETTYTVGNQQSHGDVDMRENNAVLCATKTDSSSSQLDCSRLSSRSQSSMDEDSNDGMKNSTAKKIKSLPLPKVGLPPRQPKSKSEQFKEYVGEVARLNEEIERLQKLQEQLRQEAKKIARTAADDDLPHEELLDKSTSLLDGTESKSTHKKSSAREVPAVAEYIPTPLAELERMKREEKKKKKRKEKEYEPSFEEVKEKVKAGPSKRRLLSEDEISTLFEKTSHFSGITLKRTYS</sequence>
<dbReference type="AlphaFoldDB" id="A0A0N4X249"/>
<dbReference type="EMBL" id="UZAF01020563">
    <property type="protein sequence ID" value="VDO70949.1"/>
    <property type="molecule type" value="Genomic_DNA"/>
</dbReference>
<protein>
    <submittedName>
        <fullName evidence="4">Protein FAM32A</fullName>
    </submittedName>
</protein>
<dbReference type="OrthoDB" id="10631231at2759"/>
<keyword evidence="3" id="KW-1185">Reference proteome</keyword>
<name>A0A0N4X249_HAEPC</name>
<feature type="compositionally biased region" description="Basic and acidic residues" evidence="1">
    <location>
        <begin position="269"/>
        <end position="284"/>
    </location>
</feature>
<feature type="region of interest" description="Disordered" evidence="1">
    <location>
        <begin position="25"/>
        <end position="46"/>
    </location>
</feature>
<evidence type="ECO:0000256" key="1">
    <source>
        <dbReference type="SAM" id="MobiDB-lite"/>
    </source>
</evidence>
<organism evidence="4">
    <name type="scientific">Haemonchus placei</name>
    <name type="common">Barber's pole worm</name>
    <dbReference type="NCBI Taxonomy" id="6290"/>
    <lineage>
        <taxon>Eukaryota</taxon>
        <taxon>Metazoa</taxon>
        <taxon>Ecdysozoa</taxon>
        <taxon>Nematoda</taxon>
        <taxon>Chromadorea</taxon>
        <taxon>Rhabditida</taxon>
        <taxon>Rhabditina</taxon>
        <taxon>Rhabditomorpha</taxon>
        <taxon>Strongyloidea</taxon>
        <taxon>Trichostrongylidae</taxon>
        <taxon>Haemonchus</taxon>
    </lineage>
</organism>
<feature type="compositionally biased region" description="Polar residues" evidence="1">
    <location>
        <begin position="25"/>
        <end position="34"/>
    </location>
</feature>
<gene>
    <name evidence="2" type="ORF">HPLM_LOCUS18417</name>
</gene>
<feature type="compositionally biased region" description="Low complexity" evidence="1">
    <location>
        <begin position="35"/>
        <end position="46"/>
    </location>
</feature>
<feature type="region of interest" description="Disordered" evidence="1">
    <location>
        <begin position="60"/>
        <end position="169"/>
    </location>
</feature>
<feature type="compositionally biased region" description="Low complexity" evidence="1">
    <location>
        <begin position="113"/>
        <end position="131"/>
    </location>
</feature>
<dbReference type="WBParaSite" id="HPLM_0001842501-mRNA-1">
    <property type="protein sequence ID" value="HPLM_0001842501-mRNA-1"/>
    <property type="gene ID" value="HPLM_0001842501"/>
</dbReference>
<feature type="compositionally biased region" description="Polar residues" evidence="1">
    <location>
        <begin position="82"/>
        <end position="95"/>
    </location>
</feature>
<accession>A0A0N4X249</accession>